<accession>A0ABT2M6K5</accession>
<comment type="cofactor">
    <cofactor evidence="1">
        <name>pyridoxal 5'-phosphate</name>
        <dbReference type="ChEBI" id="CHEBI:597326"/>
    </cofactor>
</comment>
<keyword evidence="7" id="KW-0032">Aminotransferase</keyword>
<sequence length="412" mass="46578">MFLLKSFLGDKYNRVNKIIDSYNNVQNNYINLEACCSYPFINVLKAQEYPMFTLPTEGAVGERFFPSFESMDDIDLYTEELVLKLLNIDKYEYGVCNQPHSGTQANQIVYNTILNDGDVVLSLDPKSGGHISHNKFLKNVRVINYGLTSEYLINYEQISNLANKYKPKLIVVGASSYPNNIDYKLISKIAHNNNSYIMVDACHTILYIMAGLYSNPFPDVDFVTFSLEKVLRGPQGGILIYSKNLHKSISYSVFPITQGGPLQSIQFAKLLCFVELSHTDIKKYASGVQHRAKLIGCKLNNNGIQTYSKDYKTHILLVDVTPYKLTGSTAEQLFFDNHILVNKNQIPLDSLSPRIASGIRFGTTCISNLNYSDEDTSYLADSIVNLLLHSNVNKDIIEYLIEKYHKDTNIAN</sequence>
<keyword evidence="8" id="KW-1185">Reference proteome</keyword>
<evidence type="ECO:0000256" key="3">
    <source>
        <dbReference type="ARBA" id="ARBA00022563"/>
    </source>
</evidence>
<keyword evidence="5" id="KW-0663">Pyridoxal phosphate</keyword>
<comment type="caution">
    <text evidence="7">The sequence shown here is derived from an EMBL/GenBank/DDBJ whole genome shotgun (WGS) entry which is preliminary data.</text>
</comment>
<dbReference type="InterPro" id="IPR015421">
    <property type="entry name" value="PyrdxlP-dep_Trfase_major"/>
</dbReference>
<dbReference type="InterPro" id="IPR039429">
    <property type="entry name" value="SHMT-like_dom"/>
</dbReference>
<dbReference type="PANTHER" id="PTHR11680">
    <property type="entry name" value="SERINE HYDROXYMETHYLTRANSFERASE"/>
    <property type="match status" value="1"/>
</dbReference>
<dbReference type="SUPFAM" id="SSF53383">
    <property type="entry name" value="PLP-dependent transferases"/>
    <property type="match status" value="1"/>
</dbReference>
<evidence type="ECO:0000313" key="8">
    <source>
        <dbReference type="Proteomes" id="UP001431199"/>
    </source>
</evidence>
<evidence type="ECO:0000256" key="2">
    <source>
        <dbReference type="ARBA" id="ARBA00006376"/>
    </source>
</evidence>
<keyword evidence="4" id="KW-0028">Amino-acid biosynthesis</keyword>
<dbReference type="Gene3D" id="3.40.640.10">
    <property type="entry name" value="Type I PLP-dependent aspartate aminotransferase-like (Major domain)"/>
    <property type="match status" value="1"/>
</dbReference>
<protein>
    <submittedName>
        <fullName evidence="7">Aminotransferase class V-fold PLP-dependent enzyme</fullName>
    </submittedName>
</protein>
<keyword evidence="3" id="KW-0554">One-carbon metabolism</keyword>
<dbReference type="InterPro" id="IPR015424">
    <property type="entry name" value="PyrdxlP-dep_Trfase"/>
</dbReference>
<name>A0ABT2M6K5_9FIRM</name>
<dbReference type="PANTHER" id="PTHR11680:SF35">
    <property type="entry name" value="SERINE HYDROXYMETHYLTRANSFERASE 1"/>
    <property type="match status" value="1"/>
</dbReference>
<keyword evidence="7" id="KW-0808">Transferase</keyword>
<evidence type="ECO:0000259" key="6">
    <source>
        <dbReference type="Pfam" id="PF00464"/>
    </source>
</evidence>
<dbReference type="Proteomes" id="UP001431199">
    <property type="component" value="Unassembled WGS sequence"/>
</dbReference>
<dbReference type="Gene3D" id="3.90.1150.10">
    <property type="entry name" value="Aspartate Aminotransferase, domain 1"/>
    <property type="match status" value="1"/>
</dbReference>
<reference evidence="7" key="1">
    <citation type="submission" date="2022-09" db="EMBL/GenBank/DDBJ databases">
        <title>Eubacterium sp. LFL-14 isolated from human feces.</title>
        <authorList>
            <person name="Liu F."/>
        </authorList>
    </citation>
    <scope>NUCLEOTIDE SEQUENCE</scope>
    <source>
        <strain evidence="7">LFL-14</strain>
    </source>
</reference>
<evidence type="ECO:0000256" key="5">
    <source>
        <dbReference type="ARBA" id="ARBA00022898"/>
    </source>
</evidence>
<dbReference type="InterPro" id="IPR015422">
    <property type="entry name" value="PyrdxlP-dep_Trfase_small"/>
</dbReference>
<gene>
    <name evidence="7" type="ORF">N5B56_13320</name>
</gene>
<dbReference type="Pfam" id="PF00464">
    <property type="entry name" value="SHMT"/>
    <property type="match status" value="1"/>
</dbReference>
<evidence type="ECO:0000256" key="4">
    <source>
        <dbReference type="ARBA" id="ARBA00022605"/>
    </source>
</evidence>
<dbReference type="RefSeq" id="WP_260979174.1">
    <property type="nucleotide sequence ID" value="NZ_JAODBU010000018.1"/>
</dbReference>
<dbReference type="EMBL" id="JAODBU010000018">
    <property type="protein sequence ID" value="MCT7400042.1"/>
    <property type="molecule type" value="Genomic_DNA"/>
</dbReference>
<evidence type="ECO:0000313" key="7">
    <source>
        <dbReference type="EMBL" id="MCT7400042.1"/>
    </source>
</evidence>
<dbReference type="InterPro" id="IPR049943">
    <property type="entry name" value="Ser_HO-MeTrfase-like"/>
</dbReference>
<feature type="domain" description="Serine hydroxymethyltransferase-like" evidence="6">
    <location>
        <begin position="13"/>
        <end position="381"/>
    </location>
</feature>
<dbReference type="GO" id="GO:0008483">
    <property type="term" value="F:transaminase activity"/>
    <property type="evidence" value="ECO:0007669"/>
    <property type="project" value="UniProtKB-KW"/>
</dbReference>
<comment type="similarity">
    <text evidence="2">Belongs to the SHMT family.</text>
</comment>
<evidence type="ECO:0000256" key="1">
    <source>
        <dbReference type="ARBA" id="ARBA00001933"/>
    </source>
</evidence>
<organism evidence="7 8">
    <name type="scientific">Eubacterium album</name>
    <dbReference type="NCBI Taxonomy" id="2978477"/>
    <lineage>
        <taxon>Bacteria</taxon>
        <taxon>Bacillati</taxon>
        <taxon>Bacillota</taxon>
        <taxon>Clostridia</taxon>
        <taxon>Eubacteriales</taxon>
        <taxon>Eubacteriaceae</taxon>
        <taxon>Eubacterium</taxon>
    </lineage>
</organism>
<proteinExistence type="inferred from homology"/>